<dbReference type="Gene3D" id="3.90.550.10">
    <property type="entry name" value="Spore Coat Polysaccharide Biosynthesis Protein SpsA, Chain A"/>
    <property type="match status" value="1"/>
</dbReference>
<gene>
    <name evidence="3" type="ORF">ENR64_02575</name>
</gene>
<feature type="transmembrane region" description="Helical" evidence="1">
    <location>
        <begin position="300"/>
        <end position="328"/>
    </location>
</feature>
<keyword evidence="1" id="KW-1133">Transmembrane helix</keyword>
<dbReference type="AlphaFoldDB" id="A0A7C3KCE0"/>
<comment type="caution">
    <text evidence="3">The sequence shown here is derived from an EMBL/GenBank/DDBJ whole genome shotgun (WGS) entry which is preliminary data.</text>
</comment>
<dbReference type="PANTHER" id="PTHR43646">
    <property type="entry name" value="GLYCOSYLTRANSFERASE"/>
    <property type="match status" value="1"/>
</dbReference>
<feature type="domain" description="Glycosyltransferase 2-like" evidence="2">
    <location>
        <begin position="51"/>
        <end position="230"/>
    </location>
</feature>
<dbReference type="GO" id="GO:0016740">
    <property type="term" value="F:transferase activity"/>
    <property type="evidence" value="ECO:0007669"/>
    <property type="project" value="UniProtKB-KW"/>
</dbReference>
<proteinExistence type="predicted"/>
<name>A0A7C3KCE0_9CYAN</name>
<feature type="transmembrane region" description="Helical" evidence="1">
    <location>
        <begin position="335"/>
        <end position="354"/>
    </location>
</feature>
<dbReference type="EMBL" id="DSRU01000039">
    <property type="protein sequence ID" value="HFM96648.1"/>
    <property type="molecule type" value="Genomic_DNA"/>
</dbReference>
<evidence type="ECO:0000256" key="1">
    <source>
        <dbReference type="SAM" id="Phobius"/>
    </source>
</evidence>
<dbReference type="InterPro" id="IPR029044">
    <property type="entry name" value="Nucleotide-diphossugar_trans"/>
</dbReference>
<feature type="transmembrane region" description="Helical" evidence="1">
    <location>
        <begin position="360"/>
        <end position="379"/>
    </location>
</feature>
<dbReference type="NCBIfam" id="TIGR03469">
    <property type="entry name" value="HpnB"/>
    <property type="match status" value="1"/>
</dbReference>
<dbReference type="InterPro" id="IPR001173">
    <property type="entry name" value="Glyco_trans_2-like"/>
</dbReference>
<sequence>MVTIFFAIALLSALIWLFLLSFWGGFWRSQPILETQSPAVGDTKLPLPSVCVVIPARNEADMLPSTLRSLLGQDYVGDFNVILVDDHSTDGTATVAKETAIAVNQAQRFTILLAEPLPAGWSGKLWAMDQGVKAAQAQQPDYILLTDADIWHDPANLRRLMHLATQQQLDLASVMVRLRCESFWEKLLIPAFVFFFQKLYPFPWVNNPKNSTSGAAGGCILLRTEALLEIGGLASIREALIDDCSLAKQIKHRPWQQPVKPTQYHPIWLGLSDRTISLRPYDTLDTIWNMVARTAYTQLYYSPLLLVGTLLGMSLVYLVSPLTLLAGIITSDVRLTLSGLTGFLLMAIAYFPTVRFYHCNWLYTFCLPVIALFYTAMTFDSALRHWQGRGGAWKGRVYTP</sequence>
<protein>
    <submittedName>
        <fullName evidence="3">Glycosyltransferase</fullName>
    </submittedName>
</protein>
<evidence type="ECO:0000313" key="3">
    <source>
        <dbReference type="EMBL" id="HFM96648.1"/>
    </source>
</evidence>
<keyword evidence="1" id="KW-0812">Transmembrane</keyword>
<evidence type="ECO:0000259" key="2">
    <source>
        <dbReference type="Pfam" id="PF00535"/>
    </source>
</evidence>
<keyword evidence="3" id="KW-0808">Transferase</keyword>
<keyword evidence="1" id="KW-0472">Membrane</keyword>
<dbReference type="InterPro" id="IPR017832">
    <property type="entry name" value="Glyco_trans_2_hopen-assoc_HpnB"/>
</dbReference>
<accession>A0A7C3KCE0</accession>
<dbReference type="Pfam" id="PF00535">
    <property type="entry name" value="Glycos_transf_2"/>
    <property type="match status" value="1"/>
</dbReference>
<dbReference type="PANTHER" id="PTHR43646:SF3">
    <property type="entry name" value="SLR1566 PROTEIN"/>
    <property type="match status" value="1"/>
</dbReference>
<reference evidence="3" key="1">
    <citation type="journal article" date="2020" name="mSystems">
        <title>Genome- and Community-Level Interaction Insights into Carbon Utilization and Element Cycling Functions of Hydrothermarchaeota in Hydrothermal Sediment.</title>
        <authorList>
            <person name="Zhou Z."/>
            <person name="Liu Y."/>
            <person name="Xu W."/>
            <person name="Pan J."/>
            <person name="Luo Z.H."/>
            <person name="Li M."/>
        </authorList>
    </citation>
    <scope>NUCLEOTIDE SEQUENCE [LARGE SCALE GENOMIC DNA]</scope>
    <source>
        <strain evidence="3">SpSt-418</strain>
    </source>
</reference>
<organism evidence="3">
    <name type="scientific">Oscillatoriales cyanobacterium SpSt-418</name>
    <dbReference type="NCBI Taxonomy" id="2282169"/>
    <lineage>
        <taxon>Bacteria</taxon>
        <taxon>Bacillati</taxon>
        <taxon>Cyanobacteriota</taxon>
        <taxon>Cyanophyceae</taxon>
        <taxon>Oscillatoriophycideae</taxon>
        <taxon>Oscillatoriales</taxon>
    </lineage>
</organism>
<dbReference type="SUPFAM" id="SSF53448">
    <property type="entry name" value="Nucleotide-diphospho-sugar transferases"/>
    <property type="match status" value="1"/>
</dbReference>